<dbReference type="Gene3D" id="2.40.10.10">
    <property type="entry name" value="Trypsin-like serine proteases"/>
    <property type="match status" value="2"/>
</dbReference>
<organism evidence="7 8">
    <name type="scientific">Hypothenemus hampei</name>
    <name type="common">Coffee berry borer</name>
    <dbReference type="NCBI Taxonomy" id="57062"/>
    <lineage>
        <taxon>Eukaryota</taxon>
        <taxon>Metazoa</taxon>
        <taxon>Ecdysozoa</taxon>
        <taxon>Arthropoda</taxon>
        <taxon>Hexapoda</taxon>
        <taxon>Insecta</taxon>
        <taxon>Pterygota</taxon>
        <taxon>Neoptera</taxon>
        <taxon>Endopterygota</taxon>
        <taxon>Coleoptera</taxon>
        <taxon>Polyphaga</taxon>
        <taxon>Cucujiformia</taxon>
        <taxon>Curculionidae</taxon>
        <taxon>Scolytinae</taxon>
        <taxon>Hypothenemus</taxon>
    </lineage>
</organism>
<dbReference type="PROSITE" id="PS00134">
    <property type="entry name" value="TRYPSIN_HIS"/>
    <property type="match status" value="1"/>
</dbReference>
<feature type="signal peptide" evidence="5">
    <location>
        <begin position="1"/>
        <end position="21"/>
    </location>
</feature>
<evidence type="ECO:0000256" key="2">
    <source>
        <dbReference type="ARBA" id="ARBA00023157"/>
    </source>
</evidence>
<evidence type="ECO:0000256" key="5">
    <source>
        <dbReference type="SAM" id="SignalP"/>
    </source>
</evidence>
<feature type="chain" id="PRO_5044844100" description="Peptidase S1 domain-containing protein" evidence="5">
    <location>
        <begin position="22"/>
        <end position="361"/>
    </location>
</feature>
<dbReference type="Pfam" id="PF00089">
    <property type="entry name" value="Trypsin"/>
    <property type="match status" value="1"/>
</dbReference>
<comment type="caution">
    <text evidence="7">The sequence shown here is derived from an EMBL/GenBank/DDBJ whole genome shotgun (WGS) entry which is preliminary data.</text>
</comment>
<feature type="domain" description="Peptidase S1" evidence="6">
    <location>
        <begin position="101"/>
        <end position="358"/>
    </location>
</feature>
<dbReference type="FunFam" id="2.40.10.10:FF:000028">
    <property type="entry name" value="Serine protease easter"/>
    <property type="match status" value="1"/>
</dbReference>
<evidence type="ECO:0000259" key="6">
    <source>
        <dbReference type="PROSITE" id="PS50240"/>
    </source>
</evidence>
<dbReference type="AlphaFoldDB" id="A0ABD1F8M0"/>
<dbReference type="CDD" id="cd00190">
    <property type="entry name" value="Tryp_SPc"/>
    <property type="match status" value="1"/>
</dbReference>
<dbReference type="InterPro" id="IPR009003">
    <property type="entry name" value="Peptidase_S1_PA"/>
</dbReference>
<gene>
    <name evidence="7" type="ORF">ABEB36_003283</name>
</gene>
<dbReference type="InterPro" id="IPR018114">
    <property type="entry name" value="TRYPSIN_HIS"/>
</dbReference>
<keyword evidence="1 5" id="KW-0732">Signal</keyword>
<evidence type="ECO:0000313" key="7">
    <source>
        <dbReference type="EMBL" id="KAL1513945.1"/>
    </source>
</evidence>
<evidence type="ECO:0000256" key="1">
    <source>
        <dbReference type="ARBA" id="ARBA00022729"/>
    </source>
</evidence>
<evidence type="ECO:0000256" key="3">
    <source>
        <dbReference type="ARBA" id="ARBA00023180"/>
    </source>
</evidence>
<dbReference type="InterPro" id="IPR043504">
    <property type="entry name" value="Peptidase_S1_PA_chymotrypsin"/>
</dbReference>
<keyword evidence="8" id="KW-1185">Reference proteome</keyword>
<dbReference type="SMART" id="SM00020">
    <property type="entry name" value="Tryp_SPc"/>
    <property type="match status" value="1"/>
</dbReference>
<sequence length="361" mass="39404">MCTVKTVHFVLLLVGIVISEAVDYNGNYLPKIRKRAVCPANSECVPLRTCPLLSTILDNQCVQEDKLGTLSCGYKGSDLICCPQVESNSINKVGAYSPGKYVDGVKCGQSQVEGLGYDGIGAYPWVVRVGFRNVLTGELKFPCTGSIISNKVILTAAHCPLAKADNYKLYVVRVGEWITNTDIDCGDEFCGLPVQDIPISHVIVHPGYEKQTYRHNIALMVLKSKVKYGVTVQPVCLPESWSVTSNDGILVGWGKTAGQKEPSTKQQHLFLPIVTLRQCEKIYGKTLPISEEQVCAGGERNQDACSGFGGAPLLVRHSETYYQVGILSFGSEECGAEGVPSVYTNTKKYISWIRENSPQPI</sequence>
<dbReference type="PANTHER" id="PTHR24258:SF145">
    <property type="entry name" value="SERINE PROTEASE EASTER-LIKE PROTEIN"/>
    <property type="match status" value="1"/>
</dbReference>
<name>A0ABD1F8M0_HYPHA</name>
<reference evidence="7 8" key="1">
    <citation type="submission" date="2024-05" db="EMBL/GenBank/DDBJ databases">
        <title>Genetic variation in Jamaican populations of the coffee berry borer (Hypothenemus hampei).</title>
        <authorList>
            <person name="Errbii M."/>
            <person name="Myrie A."/>
        </authorList>
    </citation>
    <scope>NUCLEOTIDE SEQUENCE [LARGE SCALE GENOMIC DNA]</scope>
    <source>
        <strain evidence="7">JA-Hopewell-2020-01-JO</strain>
        <tissue evidence="7">Whole body</tissue>
    </source>
</reference>
<dbReference type="InterPro" id="IPR001314">
    <property type="entry name" value="Peptidase_S1A"/>
</dbReference>
<accession>A0ABD1F8M0</accession>
<dbReference type="Proteomes" id="UP001566132">
    <property type="component" value="Unassembled WGS sequence"/>
</dbReference>
<keyword evidence="2" id="KW-1015">Disulfide bond</keyword>
<comment type="similarity">
    <text evidence="4">Belongs to the peptidase S1 family. CLIP subfamily.</text>
</comment>
<dbReference type="PRINTS" id="PR00722">
    <property type="entry name" value="CHYMOTRYPSIN"/>
</dbReference>
<protein>
    <recommendedName>
        <fullName evidence="6">Peptidase S1 domain-containing protein</fullName>
    </recommendedName>
</protein>
<dbReference type="InterPro" id="IPR001254">
    <property type="entry name" value="Trypsin_dom"/>
</dbReference>
<dbReference type="PROSITE" id="PS50240">
    <property type="entry name" value="TRYPSIN_DOM"/>
    <property type="match status" value="1"/>
</dbReference>
<dbReference type="SUPFAM" id="SSF50494">
    <property type="entry name" value="Trypsin-like serine proteases"/>
    <property type="match status" value="1"/>
</dbReference>
<evidence type="ECO:0000313" key="8">
    <source>
        <dbReference type="Proteomes" id="UP001566132"/>
    </source>
</evidence>
<dbReference type="EMBL" id="JBDJPC010000002">
    <property type="protein sequence ID" value="KAL1513945.1"/>
    <property type="molecule type" value="Genomic_DNA"/>
</dbReference>
<dbReference type="PANTHER" id="PTHR24258">
    <property type="entry name" value="SERINE PROTEASE-RELATED"/>
    <property type="match status" value="1"/>
</dbReference>
<evidence type="ECO:0000256" key="4">
    <source>
        <dbReference type="ARBA" id="ARBA00024195"/>
    </source>
</evidence>
<keyword evidence="3" id="KW-0325">Glycoprotein</keyword>
<proteinExistence type="inferred from homology"/>